<feature type="transmembrane region" description="Helical" evidence="10">
    <location>
        <begin position="162"/>
        <end position="182"/>
    </location>
</feature>
<evidence type="ECO:0000313" key="11">
    <source>
        <dbReference type="EMBL" id="SUC12227.1"/>
    </source>
</evidence>
<feature type="transmembrane region" description="Helical" evidence="10">
    <location>
        <begin position="390"/>
        <end position="413"/>
    </location>
</feature>
<evidence type="ECO:0000256" key="1">
    <source>
        <dbReference type="ARBA" id="ARBA00004651"/>
    </source>
</evidence>
<feature type="transmembrane region" description="Helical" evidence="10">
    <location>
        <begin position="129"/>
        <end position="150"/>
    </location>
</feature>
<name>A0A379F0Q7_9BACT</name>
<evidence type="ECO:0000256" key="6">
    <source>
        <dbReference type="ARBA" id="ARBA00022989"/>
    </source>
</evidence>
<dbReference type="PANTHER" id="PTHR43298">
    <property type="entry name" value="MULTIDRUG RESISTANCE PROTEIN NORM-RELATED"/>
    <property type="match status" value="1"/>
</dbReference>
<evidence type="ECO:0000256" key="8">
    <source>
        <dbReference type="ARBA" id="ARBA00023136"/>
    </source>
</evidence>
<evidence type="ECO:0000256" key="7">
    <source>
        <dbReference type="ARBA" id="ARBA00023065"/>
    </source>
</evidence>
<dbReference type="Proteomes" id="UP000254235">
    <property type="component" value="Unassembled WGS sequence"/>
</dbReference>
<feature type="transmembrane region" description="Helical" evidence="10">
    <location>
        <begin position="289"/>
        <end position="307"/>
    </location>
</feature>
<dbReference type="GO" id="GO:0042910">
    <property type="term" value="F:xenobiotic transmembrane transporter activity"/>
    <property type="evidence" value="ECO:0007669"/>
    <property type="project" value="InterPro"/>
</dbReference>
<dbReference type="GO" id="GO:0015297">
    <property type="term" value="F:antiporter activity"/>
    <property type="evidence" value="ECO:0007669"/>
    <property type="project" value="UniProtKB-KW"/>
</dbReference>
<proteinExistence type="predicted"/>
<feature type="transmembrane region" description="Helical" evidence="10">
    <location>
        <begin position="20"/>
        <end position="41"/>
    </location>
</feature>
<keyword evidence="6 10" id="KW-1133">Transmembrane helix</keyword>
<feature type="transmembrane region" description="Helical" evidence="10">
    <location>
        <begin position="319"/>
        <end position="340"/>
    </location>
</feature>
<dbReference type="OrthoDB" id="9780160at2"/>
<dbReference type="CDD" id="cd13131">
    <property type="entry name" value="MATE_NorM_like"/>
    <property type="match status" value="1"/>
</dbReference>
<dbReference type="PIRSF" id="PIRSF006603">
    <property type="entry name" value="DinF"/>
    <property type="match status" value="1"/>
</dbReference>
<feature type="transmembrane region" description="Helical" evidence="10">
    <location>
        <begin position="194"/>
        <end position="217"/>
    </location>
</feature>
<feature type="transmembrane region" description="Helical" evidence="10">
    <location>
        <begin position="96"/>
        <end position="117"/>
    </location>
</feature>
<evidence type="ECO:0000313" key="12">
    <source>
        <dbReference type="Proteomes" id="UP000254235"/>
    </source>
</evidence>
<keyword evidence="5 10" id="KW-0812">Transmembrane</keyword>
<reference evidence="11 12" key="1">
    <citation type="submission" date="2018-06" db="EMBL/GenBank/DDBJ databases">
        <authorList>
            <consortium name="Pathogen Informatics"/>
            <person name="Doyle S."/>
        </authorList>
    </citation>
    <scope>NUCLEOTIDE SEQUENCE [LARGE SCALE GENOMIC DNA]</scope>
    <source>
        <strain evidence="11 12">NCTC13043</strain>
    </source>
</reference>
<evidence type="ECO:0000256" key="10">
    <source>
        <dbReference type="SAM" id="Phobius"/>
    </source>
</evidence>
<comment type="subcellular location">
    <subcellularLocation>
        <location evidence="1">Cell membrane</location>
        <topology evidence="1">Multi-pass membrane protein</topology>
    </subcellularLocation>
</comment>
<dbReference type="Pfam" id="PF01554">
    <property type="entry name" value="MatE"/>
    <property type="match status" value="2"/>
</dbReference>
<sequence>MYTILKPYYTHYKSLTQLGLPIIIGQIGTIILGLADTLMIGQHSTTELGAAAFVNNMFVLVLVFGLGFAYGLTPIVGSLYAREENNKIGGMLKNALLVNTLLAVLLVAAMFLLYLNLDKLGQPEELLPLMRPYFIVNLISLPFFCWFNTFKQLFDGTTDTKIPMWIMLGGNVFNIVGNYVLIYGKLGFPELGLYGAGISTMTSRILMAIVITIIFFASKRYKIYHHGFLKQSINRADLIFFLRIGFPLSLQMGMETAAFSLSSIMVGWIGTKALAAHQVMLSISQLFYMVYYGMGAAIAIRVSYFMGQRDYKAVQLSSSAGFHLIMLIAFIVAIPVFIYRNQMGAIFTDSEDVCQMVAQLIWPLMIYQIGDGLQCAYGNAMRGLSYVKPLVPTAFVAFFLISLPIGFLLGIKLNFGIQGIWYAFPFGLTTAGMLYYYFFRKELNKLANKKEAILPK</sequence>
<dbReference type="InterPro" id="IPR002528">
    <property type="entry name" value="MATE_fam"/>
</dbReference>
<feature type="transmembrane region" description="Helical" evidence="10">
    <location>
        <begin position="53"/>
        <end position="76"/>
    </location>
</feature>
<dbReference type="GO" id="GO:0005886">
    <property type="term" value="C:plasma membrane"/>
    <property type="evidence" value="ECO:0007669"/>
    <property type="project" value="UniProtKB-SubCell"/>
</dbReference>
<protein>
    <recommendedName>
        <fullName evidence="9">Multidrug-efflux transporter</fullName>
    </recommendedName>
</protein>
<evidence type="ECO:0000256" key="5">
    <source>
        <dbReference type="ARBA" id="ARBA00022692"/>
    </source>
</evidence>
<keyword evidence="7" id="KW-0406">Ion transport</keyword>
<feature type="transmembrane region" description="Helical" evidence="10">
    <location>
        <begin position="419"/>
        <end position="439"/>
    </location>
</feature>
<evidence type="ECO:0000256" key="9">
    <source>
        <dbReference type="ARBA" id="ARBA00031636"/>
    </source>
</evidence>
<gene>
    <name evidence="11" type="primary">norM_1</name>
    <name evidence="11" type="ORF">NCTC13043_00824</name>
</gene>
<dbReference type="PANTHER" id="PTHR43298:SF2">
    <property type="entry name" value="FMN_FAD EXPORTER YEEO-RELATED"/>
    <property type="match status" value="1"/>
</dbReference>
<dbReference type="NCBIfam" id="TIGR00797">
    <property type="entry name" value="matE"/>
    <property type="match status" value="1"/>
</dbReference>
<keyword evidence="3" id="KW-0050">Antiport</keyword>
<dbReference type="InterPro" id="IPR048279">
    <property type="entry name" value="MdtK-like"/>
</dbReference>
<accession>A0A379F0Q7</accession>
<keyword evidence="2" id="KW-0813">Transport</keyword>
<dbReference type="GeneID" id="78570534"/>
<dbReference type="EMBL" id="UGTP01000001">
    <property type="protein sequence ID" value="SUC12227.1"/>
    <property type="molecule type" value="Genomic_DNA"/>
</dbReference>
<dbReference type="GO" id="GO:0006811">
    <property type="term" value="P:monoatomic ion transport"/>
    <property type="evidence" value="ECO:0007669"/>
    <property type="project" value="UniProtKB-KW"/>
</dbReference>
<dbReference type="InterPro" id="IPR050222">
    <property type="entry name" value="MATE_MdtK"/>
</dbReference>
<keyword evidence="8 10" id="KW-0472">Membrane</keyword>
<evidence type="ECO:0000256" key="4">
    <source>
        <dbReference type="ARBA" id="ARBA00022475"/>
    </source>
</evidence>
<keyword evidence="4" id="KW-1003">Cell membrane</keyword>
<dbReference type="RefSeq" id="WP_115083108.1">
    <property type="nucleotide sequence ID" value="NZ_UGTP01000001.1"/>
</dbReference>
<evidence type="ECO:0000256" key="2">
    <source>
        <dbReference type="ARBA" id="ARBA00022448"/>
    </source>
</evidence>
<dbReference type="AlphaFoldDB" id="A0A379F0Q7"/>
<evidence type="ECO:0000256" key="3">
    <source>
        <dbReference type="ARBA" id="ARBA00022449"/>
    </source>
</evidence>
<organism evidence="11 12">
    <name type="scientific">Prevotella pallens</name>
    <dbReference type="NCBI Taxonomy" id="60133"/>
    <lineage>
        <taxon>Bacteria</taxon>
        <taxon>Pseudomonadati</taxon>
        <taxon>Bacteroidota</taxon>
        <taxon>Bacteroidia</taxon>
        <taxon>Bacteroidales</taxon>
        <taxon>Prevotellaceae</taxon>
        <taxon>Prevotella</taxon>
    </lineage>
</organism>